<feature type="domain" description="DnaJ homologue subfamily C member 28 conserved" evidence="1">
    <location>
        <begin position="7"/>
        <end position="71"/>
    </location>
</feature>
<dbReference type="InterPro" id="IPR052573">
    <property type="entry name" value="DnaJ_C_subfamily_28"/>
</dbReference>
<dbReference type="PANTHER" id="PTHR39158:SF1">
    <property type="entry name" value="DNAJ HOMOLOG SUBFAMILY C MEMBER 28"/>
    <property type="match status" value="1"/>
</dbReference>
<evidence type="ECO:0000313" key="3">
    <source>
        <dbReference type="Proteomes" id="UP000324517"/>
    </source>
</evidence>
<name>A0A5D4T8E1_9BACI</name>
<sequence length="122" mass="14571">MDFFRLTDEKIKKAYEDGEFENLPGYGKRLELEDLSNVPPEMRMAYKMMKNAGMMEEQQVRTEIEYLEDLIEGAHSDVEEARLNQRLTEKQLRLQQLIQKKKKDANSAVFKDYQNQIMKRFD</sequence>
<protein>
    <submittedName>
        <fullName evidence="2">DUF1992 domain-containing protein</fullName>
    </submittedName>
</protein>
<comment type="caution">
    <text evidence="2">The sequence shown here is derived from an EMBL/GenBank/DDBJ whole genome shotgun (WGS) entry which is preliminary data.</text>
</comment>
<accession>A0A5D4T8E1</accession>
<dbReference type="InterPro" id="IPR018961">
    <property type="entry name" value="DnaJ_homolog_subfam-C_membr-28"/>
</dbReference>
<dbReference type="OrthoDB" id="9798476at2"/>
<dbReference type="RefSeq" id="WP_010191671.1">
    <property type="nucleotide sequence ID" value="NZ_JBNIKO010000004.1"/>
</dbReference>
<organism evidence="2 3">
    <name type="scientific">Sutcliffiella horikoshii</name>
    <dbReference type="NCBI Taxonomy" id="79883"/>
    <lineage>
        <taxon>Bacteria</taxon>
        <taxon>Bacillati</taxon>
        <taxon>Bacillota</taxon>
        <taxon>Bacilli</taxon>
        <taxon>Bacillales</taxon>
        <taxon>Bacillaceae</taxon>
        <taxon>Sutcliffiella</taxon>
    </lineage>
</organism>
<dbReference type="EMBL" id="VTET01000005">
    <property type="protein sequence ID" value="TYS71997.1"/>
    <property type="molecule type" value="Genomic_DNA"/>
</dbReference>
<evidence type="ECO:0000313" key="2">
    <source>
        <dbReference type="EMBL" id="TYS71997.1"/>
    </source>
</evidence>
<dbReference type="Pfam" id="PF09350">
    <property type="entry name" value="DJC28_CD"/>
    <property type="match status" value="1"/>
</dbReference>
<reference evidence="2 3" key="1">
    <citation type="submission" date="2019-08" db="EMBL/GenBank/DDBJ databases">
        <title>Bacillus genomes from the desert of Cuatro Cienegas, Coahuila.</title>
        <authorList>
            <person name="Olmedo-Alvarez G."/>
        </authorList>
    </citation>
    <scope>NUCLEOTIDE SEQUENCE [LARGE SCALE GENOMIC DNA]</scope>
    <source>
        <strain evidence="2 3">CH98b_3T</strain>
    </source>
</reference>
<evidence type="ECO:0000259" key="1">
    <source>
        <dbReference type="Pfam" id="PF09350"/>
    </source>
</evidence>
<dbReference type="PANTHER" id="PTHR39158">
    <property type="entry name" value="OS08G0560600 PROTEIN"/>
    <property type="match status" value="1"/>
</dbReference>
<gene>
    <name evidence="2" type="ORF">FZC75_12105</name>
</gene>
<proteinExistence type="predicted"/>
<dbReference type="AlphaFoldDB" id="A0A5D4T8E1"/>
<dbReference type="Proteomes" id="UP000324517">
    <property type="component" value="Unassembled WGS sequence"/>
</dbReference>